<feature type="transmembrane region" description="Helical" evidence="1">
    <location>
        <begin position="99"/>
        <end position="121"/>
    </location>
</feature>
<feature type="transmembrane region" description="Helical" evidence="1">
    <location>
        <begin position="45"/>
        <end position="64"/>
    </location>
</feature>
<evidence type="ECO:0000313" key="2">
    <source>
        <dbReference type="EMBL" id="AVP99424.1"/>
    </source>
</evidence>
<dbReference type="AlphaFoldDB" id="A0A2P1PX93"/>
<sequence>MNGILSMPGRSAESLVDVPHTLEPPARSTLPPSAQRSLKALRLSAGFWFLIALVGQWLFAWYIAMVYARPVLSGTPEAINNTAKITGYIVGDGLGNSLLISHVLAGGLISMLGLLQLWPWLRRRVPGLHRWNGRLFLALGMLGALSGLYLTWIRGSRLSDLGAIGISINGILILIAAVLAWVHARNRNLGQHRQWAIRAFLLVNGVWMFRLGLTAWLLLNQGPNGNTAKLDGPFDLAWSVGCYLVPIALAELYFRAESSRSPTRQWLSAGALGASSLLMALGVFGAWLMLWRPHL</sequence>
<keyword evidence="3" id="KW-1185">Reference proteome</keyword>
<accession>A0A2P1PX93</accession>
<reference evidence="2 3" key="1">
    <citation type="submission" date="2018-03" db="EMBL/GenBank/DDBJ databases">
        <title>Ahniella affigens gen. nov., sp. nov., a gammaproteobacterium isolated from sandy soil near a stream.</title>
        <authorList>
            <person name="Ko Y."/>
            <person name="Kim J.-H."/>
        </authorList>
    </citation>
    <scope>NUCLEOTIDE SEQUENCE [LARGE SCALE GENOMIC DNA]</scope>
    <source>
        <strain evidence="2 3">D13</strain>
    </source>
</reference>
<dbReference type="InterPro" id="IPR018750">
    <property type="entry name" value="DUF2306_membrane"/>
</dbReference>
<name>A0A2P1PX93_9GAMM</name>
<evidence type="ECO:0008006" key="4">
    <source>
        <dbReference type="Google" id="ProtNLM"/>
    </source>
</evidence>
<reference evidence="2 3" key="2">
    <citation type="submission" date="2018-03" db="EMBL/GenBank/DDBJ databases">
        <authorList>
            <person name="Keele B.F."/>
        </authorList>
    </citation>
    <scope>NUCLEOTIDE SEQUENCE [LARGE SCALE GENOMIC DNA]</scope>
    <source>
        <strain evidence="2 3">D13</strain>
    </source>
</reference>
<feature type="transmembrane region" description="Helical" evidence="1">
    <location>
        <begin position="195"/>
        <end position="216"/>
    </location>
</feature>
<keyword evidence="1" id="KW-1133">Transmembrane helix</keyword>
<feature type="transmembrane region" description="Helical" evidence="1">
    <location>
        <begin position="164"/>
        <end position="183"/>
    </location>
</feature>
<evidence type="ECO:0000313" key="3">
    <source>
        <dbReference type="Proteomes" id="UP000241074"/>
    </source>
</evidence>
<feature type="transmembrane region" description="Helical" evidence="1">
    <location>
        <begin position="133"/>
        <end position="152"/>
    </location>
</feature>
<protein>
    <recommendedName>
        <fullName evidence="4">DUF2306 domain-containing protein</fullName>
    </recommendedName>
</protein>
<feature type="transmembrane region" description="Helical" evidence="1">
    <location>
        <begin position="266"/>
        <end position="290"/>
    </location>
</feature>
<dbReference type="KEGG" id="xba:C7S18_20615"/>
<dbReference type="Proteomes" id="UP000241074">
    <property type="component" value="Chromosome"/>
</dbReference>
<evidence type="ECO:0000256" key="1">
    <source>
        <dbReference type="SAM" id="Phobius"/>
    </source>
</evidence>
<feature type="transmembrane region" description="Helical" evidence="1">
    <location>
        <begin position="236"/>
        <end position="254"/>
    </location>
</feature>
<dbReference type="Pfam" id="PF10067">
    <property type="entry name" value="DUF2306"/>
    <property type="match status" value="1"/>
</dbReference>
<keyword evidence="1" id="KW-0472">Membrane</keyword>
<proteinExistence type="predicted"/>
<keyword evidence="1" id="KW-0812">Transmembrane</keyword>
<gene>
    <name evidence="2" type="ORF">C7S18_20615</name>
</gene>
<dbReference type="OrthoDB" id="8759010at2"/>
<dbReference type="EMBL" id="CP027860">
    <property type="protein sequence ID" value="AVP99424.1"/>
    <property type="molecule type" value="Genomic_DNA"/>
</dbReference>
<organism evidence="2 3">
    <name type="scientific">Ahniella affigens</name>
    <dbReference type="NCBI Taxonomy" id="2021234"/>
    <lineage>
        <taxon>Bacteria</taxon>
        <taxon>Pseudomonadati</taxon>
        <taxon>Pseudomonadota</taxon>
        <taxon>Gammaproteobacteria</taxon>
        <taxon>Lysobacterales</taxon>
        <taxon>Rhodanobacteraceae</taxon>
        <taxon>Ahniella</taxon>
    </lineage>
</organism>